<proteinExistence type="predicted"/>
<organism evidence="2 3">
    <name type="scientific">Candidatus Yanofskybacteria bacterium RIFCSPHIGHO2_01_FULL_41_21</name>
    <dbReference type="NCBI Taxonomy" id="1802660"/>
    <lineage>
        <taxon>Bacteria</taxon>
        <taxon>Candidatus Yanofskyibacteriota</taxon>
    </lineage>
</organism>
<dbReference type="EMBL" id="MGJA01000013">
    <property type="protein sequence ID" value="OGM97319.1"/>
    <property type="molecule type" value="Genomic_DNA"/>
</dbReference>
<accession>A0A1F8EAE8</accession>
<protein>
    <recommendedName>
        <fullName evidence="4">Homeodomain phBC6A51-type domain-containing protein</fullName>
    </recommendedName>
</protein>
<evidence type="ECO:0008006" key="4">
    <source>
        <dbReference type="Google" id="ProtNLM"/>
    </source>
</evidence>
<evidence type="ECO:0000256" key="1">
    <source>
        <dbReference type="SAM" id="MobiDB-lite"/>
    </source>
</evidence>
<sequence>MSKEKTIKIRQKKLKKAFIEQLKRTPTVELACEKAGVARTNIYRWVKNSKKFAKEIDLALTEGRIFISDIAESQIFSLIKDKKFDAIRFWLTHNEPRYRNTLEIKGHLTQASEPLTPEQTKLLREALKLALPQQNAQNNNQPKLAQDGTGTDGEEPEFPD</sequence>
<gene>
    <name evidence="2" type="ORF">A2735_03045</name>
</gene>
<feature type="compositionally biased region" description="Low complexity" evidence="1">
    <location>
        <begin position="132"/>
        <end position="146"/>
    </location>
</feature>
<name>A0A1F8EAE8_9BACT</name>
<reference evidence="2 3" key="1">
    <citation type="journal article" date="2016" name="Nat. Commun.">
        <title>Thousands of microbial genomes shed light on interconnected biogeochemical processes in an aquifer system.</title>
        <authorList>
            <person name="Anantharaman K."/>
            <person name="Brown C.T."/>
            <person name="Hug L.A."/>
            <person name="Sharon I."/>
            <person name="Castelle C.J."/>
            <person name="Probst A.J."/>
            <person name="Thomas B.C."/>
            <person name="Singh A."/>
            <person name="Wilkins M.J."/>
            <person name="Karaoz U."/>
            <person name="Brodie E.L."/>
            <person name="Williams K.H."/>
            <person name="Hubbard S.S."/>
            <person name="Banfield J.F."/>
        </authorList>
    </citation>
    <scope>NUCLEOTIDE SEQUENCE [LARGE SCALE GENOMIC DNA]</scope>
</reference>
<dbReference type="Proteomes" id="UP000178520">
    <property type="component" value="Unassembled WGS sequence"/>
</dbReference>
<evidence type="ECO:0000313" key="3">
    <source>
        <dbReference type="Proteomes" id="UP000178520"/>
    </source>
</evidence>
<dbReference type="AlphaFoldDB" id="A0A1F8EAE8"/>
<comment type="caution">
    <text evidence="2">The sequence shown here is derived from an EMBL/GenBank/DDBJ whole genome shotgun (WGS) entry which is preliminary data.</text>
</comment>
<feature type="region of interest" description="Disordered" evidence="1">
    <location>
        <begin position="132"/>
        <end position="160"/>
    </location>
</feature>
<dbReference type="STRING" id="1802660.A2735_03045"/>
<evidence type="ECO:0000313" key="2">
    <source>
        <dbReference type="EMBL" id="OGM97319.1"/>
    </source>
</evidence>